<dbReference type="SUPFAM" id="SSF56645">
    <property type="entry name" value="Acyl-CoA dehydrogenase NM domain-like"/>
    <property type="match status" value="1"/>
</dbReference>
<dbReference type="STRING" id="417102.CA982_01445"/>
<proteinExistence type="predicted"/>
<dbReference type="EMBL" id="NGFO01000001">
    <property type="protein sequence ID" value="OUC81133.1"/>
    <property type="molecule type" value="Genomic_DNA"/>
</dbReference>
<dbReference type="Proteomes" id="UP000194632">
    <property type="component" value="Unassembled WGS sequence"/>
</dbReference>
<dbReference type="InterPro" id="IPR046373">
    <property type="entry name" value="Acyl-CoA_Oxase/DH_mid-dom_sf"/>
</dbReference>
<dbReference type="InterPro" id="IPR009100">
    <property type="entry name" value="AcylCoA_DH/oxidase_NM_dom_sf"/>
</dbReference>
<comment type="caution">
    <text evidence="2">The sequence shown here is derived from an EMBL/GenBank/DDBJ whole genome shotgun (WGS) entry which is preliminary data.</text>
</comment>
<evidence type="ECO:0000313" key="2">
    <source>
        <dbReference type="EMBL" id="OUC81133.1"/>
    </source>
</evidence>
<gene>
    <name evidence="2" type="ORF">CA982_01445</name>
</gene>
<evidence type="ECO:0000259" key="1">
    <source>
        <dbReference type="Pfam" id="PF02771"/>
    </source>
</evidence>
<accession>A0A2C9ZK74</accession>
<protein>
    <submittedName>
        <fullName evidence="2">Acyl-CoA dehydrogenase</fullName>
    </submittedName>
</protein>
<dbReference type="PANTHER" id="PTHR43884">
    <property type="entry name" value="ACYL-COA DEHYDROGENASE"/>
    <property type="match status" value="1"/>
</dbReference>
<dbReference type="GO" id="GO:0050660">
    <property type="term" value="F:flavin adenine dinucleotide binding"/>
    <property type="evidence" value="ECO:0007669"/>
    <property type="project" value="InterPro"/>
</dbReference>
<dbReference type="Gene3D" id="1.10.540.10">
    <property type="entry name" value="Acyl-CoA dehydrogenase/oxidase, N-terminal domain"/>
    <property type="match status" value="1"/>
</dbReference>
<dbReference type="InterPro" id="IPR013786">
    <property type="entry name" value="AcylCoA_DH/ox_N"/>
</dbReference>
<dbReference type="AlphaFoldDB" id="A0A2C9ZK74"/>
<dbReference type="Gene3D" id="2.40.110.10">
    <property type="entry name" value="Butyryl-CoA Dehydrogenase, subunit A, domain 2"/>
    <property type="match status" value="1"/>
</dbReference>
<dbReference type="PIRSF" id="PIRSF016578">
    <property type="entry name" value="HsaA"/>
    <property type="match status" value="1"/>
</dbReference>
<dbReference type="OrthoDB" id="3536625at2"/>
<sequence length="355" mass="36901">MTIDDAADARRAELRTAAIRLADEVLFPAAGDVDRTGAVPESHWQALAEAGLYGIAAPVDAGGPGLEFGEVTEILEVLTSGCLATAFTWIQHHGVVLSLSRTTNADLRAELLEATVTGRLRAGVAYAGVVPTPPRMTATATGDGWLLTGHAPFVSGWGDVDLLQVSARDAATDDVVSAILRMPDLLEGASADAVRATPVDLSAATATRTVSLRVDGLTVPVDRVVTRVGLGEFFASQNVGVRLNGTLPFGLIRRCTALLDVRGHNREARALRERADVVRTALDAGMADATALLAARADAARLALDAAAALAAADGGRAVVRGSASERLFREAAFVLVAASRPELKTALLQRFSGA</sequence>
<keyword evidence="3" id="KW-1185">Reference proteome</keyword>
<reference evidence="2 3" key="1">
    <citation type="submission" date="2017-05" db="EMBL/GenBank/DDBJ databases">
        <title>Biotechnological potential of actinobacteria isolated from South African environments.</title>
        <authorList>
            <person name="Le Roes-Hill M."/>
            <person name="Prins A."/>
            <person name="Durrell K.A."/>
        </authorList>
    </citation>
    <scope>NUCLEOTIDE SEQUENCE [LARGE SCALE GENOMIC DNA]</scope>
    <source>
        <strain evidence="2">BS2</strain>
    </source>
</reference>
<name>A0A2C9ZK74_9ACTN</name>
<evidence type="ECO:0000313" key="3">
    <source>
        <dbReference type="Proteomes" id="UP000194632"/>
    </source>
</evidence>
<dbReference type="Pfam" id="PF02771">
    <property type="entry name" value="Acyl-CoA_dh_N"/>
    <property type="match status" value="1"/>
</dbReference>
<organism evidence="2 3">
    <name type="scientific">Gordonia lacunae</name>
    <dbReference type="NCBI Taxonomy" id="417102"/>
    <lineage>
        <taxon>Bacteria</taxon>
        <taxon>Bacillati</taxon>
        <taxon>Actinomycetota</taxon>
        <taxon>Actinomycetes</taxon>
        <taxon>Mycobacteriales</taxon>
        <taxon>Gordoniaceae</taxon>
        <taxon>Gordonia</taxon>
    </lineage>
</organism>
<dbReference type="InterPro" id="IPR037069">
    <property type="entry name" value="AcylCoA_DH/ox_N_sf"/>
</dbReference>
<dbReference type="GO" id="GO:0003995">
    <property type="term" value="F:acyl-CoA dehydrogenase activity"/>
    <property type="evidence" value="ECO:0007669"/>
    <property type="project" value="TreeGrafter"/>
</dbReference>
<dbReference type="PANTHER" id="PTHR43884:SF12">
    <property type="entry name" value="ISOVALERYL-COA DEHYDROGENASE, MITOCHONDRIAL-RELATED"/>
    <property type="match status" value="1"/>
</dbReference>
<dbReference type="RefSeq" id="WP_086533634.1">
    <property type="nucleotide sequence ID" value="NZ_NGFO01000001.1"/>
</dbReference>
<feature type="domain" description="Acyl-CoA dehydrogenase/oxidase N-terminal" evidence="1">
    <location>
        <begin position="12"/>
        <end position="118"/>
    </location>
</feature>